<dbReference type="SUPFAM" id="SSF48403">
    <property type="entry name" value="Ankyrin repeat"/>
    <property type="match status" value="1"/>
</dbReference>
<name>A0A3G4ZZJ7_9VIRU</name>
<proteinExistence type="predicted"/>
<accession>A0A3G4ZZJ7</accession>
<reference evidence="1" key="1">
    <citation type="submission" date="2018-10" db="EMBL/GenBank/DDBJ databases">
        <title>Hidden diversity of soil giant viruses.</title>
        <authorList>
            <person name="Schulz F."/>
            <person name="Alteio L."/>
            <person name="Goudeau D."/>
            <person name="Ryan E.M."/>
            <person name="Malmstrom R.R."/>
            <person name="Blanchard J."/>
            <person name="Woyke T."/>
        </authorList>
    </citation>
    <scope>NUCLEOTIDE SEQUENCE</scope>
    <source>
        <strain evidence="1">FNV1</strain>
    </source>
</reference>
<gene>
    <name evidence="1" type="ORF">Faunusvirus13_24</name>
</gene>
<evidence type="ECO:0000313" key="1">
    <source>
        <dbReference type="EMBL" id="AYV79431.1"/>
    </source>
</evidence>
<sequence>MLEAKKYEFLKLVIESNEDKCIEYINRNDDFFNIIADNFEHSNMLQMTCMYKLNKVAIALIDKKCNLTYQDTNGWSAIIYATWYRLENIAEYIIDKVTDITTRSTVFGLSEMMYILRCGHIKNVIKMINRGYNIYHKNNINNSIFTDAIDFRSNQVVKKLIDIDTNFIDEFNTIYHNPELKRDEFYYDITKYCADKRDGYKHKIIATMNDASPANALYQSFHTTYAVQLVDIICDFILLKI</sequence>
<dbReference type="InterPro" id="IPR002110">
    <property type="entry name" value="Ankyrin_rpt"/>
</dbReference>
<dbReference type="Gene3D" id="1.25.40.20">
    <property type="entry name" value="Ankyrin repeat-containing domain"/>
    <property type="match status" value="1"/>
</dbReference>
<dbReference type="InterPro" id="IPR036770">
    <property type="entry name" value="Ankyrin_rpt-contain_sf"/>
</dbReference>
<dbReference type="SMART" id="SM00248">
    <property type="entry name" value="ANK"/>
    <property type="match status" value="4"/>
</dbReference>
<organism evidence="1">
    <name type="scientific">Faunusvirus sp</name>
    <dbReference type="NCBI Taxonomy" id="2487766"/>
    <lineage>
        <taxon>Viruses</taxon>
        <taxon>Varidnaviria</taxon>
        <taxon>Bamfordvirae</taxon>
        <taxon>Nucleocytoviricota</taxon>
        <taxon>Megaviricetes</taxon>
        <taxon>Imitervirales</taxon>
        <taxon>Mimiviridae</taxon>
    </lineage>
</organism>
<protein>
    <submittedName>
        <fullName evidence="1">Uncharacterized protein</fullName>
    </submittedName>
</protein>
<dbReference type="EMBL" id="MK072144">
    <property type="protein sequence ID" value="AYV79431.1"/>
    <property type="molecule type" value="Genomic_DNA"/>
</dbReference>